<dbReference type="Proteomes" id="UP000828390">
    <property type="component" value="Unassembled WGS sequence"/>
</dbReference>
<keyword evidence="2" id="KW-1185">Reference proteome</keyword>
<evidence type="ECO:0000313" key="2">
    <source>
        <dbReference type="Proteomes" id="UP000828390"/>
    </source>
</evidence>
<reference evidence="1" key="2">
    <citation type="submission" date="2020-11" db="EMBL/GenBank/DDBJ databases">
        <authorList>
            <person name="McCartney M.A."/>
            <person name="Auch B."/>
            <person name="Kono T."/>
            <person name="Mallez S."/>
            <person name="Becker A."/>
            <person name="Gohl D.M."/>
            <person name="Silverstein K.A.T."/>
            <person name="Koren S."/>
            <person name="Bechman K.B."/>
            <person name="Herman A."/>
            <person name="Abrahante J.E."/>
            <person name="Garbe J."/>
        </authorList>
    </citation>
    <scope>NUCLEOTIDE SEQUENCE</scope>
    <source>
        <strain evidence="1">Duluth1</strain>
        <tissue evidence="1">Whole animal</tissue>
    </source>
</reference>
<reference evidence="1" key="1">
    <citation type="journal article" date="2019" name="bioRxiv">
        <title>The Genome of the Zebra Mussel, Dreissena polymorpha: A Resource for Invasive Species Research.</title>
        <authorList>
            <person name="McCartney M.A."/>
            <person name="Auch B."/>
            <person name="Kono T."/>
            <person name="Mallez S."/>
            <person name="Zhang Y."/>
            <person name="Obille A."/>
            <person name="Becker A."/>
            <person name="Abrahante J.E."/>
            <person name="Garbe J."/>
            <person name="Badalamenti J.P."/>
            <person name="Herman A."/>
            <person name="Mangelson H."/>
            <person name="Liachko I."/>
            <person name="Sullivan S."/>
            <person name="Sone E.D."/>
            <person name="Koren S."/>
            <person name="Silverstein K.A.T."/>
            <person name="Beckman K.B."/>
            <person name="Gohl D.M."/>
        </authorList>
    </citation>
    <scope>NUCLEOTIDE SEQUENCE</scope>
    <source>
        <strain evidence="1">Duluth1</strain>
        <tissue evidence="1">Whole animal</tissue>
    </source>
</reference>
<organism evidence="1 2">
    <name type="scientific">Dreissena polymorpha</name>
    <name type="common">Zebra mussel</name>
    <name type="synonym">Mytilus polymorpha</name>
    <dbReference type="NCBI Taxonomy" id="45954"/>
    <lineage>
        <taxon>Eukaryota</taxon>
        <taxon>Metazoa</taxon>
        <taxon>Spiralia</taxon>
        <taxon>Lophotrochozoa</taxon>
        <taxon>Mollusca</taxon>
        <taxon>Bivalvia</taxon>
        <taxon>Autobranchia</taxon>
        <taxon>Heteroconchia</taxon>
        <taxon>Euheterodonta</taxon>
        <taxon>Imparidentia</taxon>
        <taxon>Neoheterodontei</taxon>
        <taxon>Myida</taxon>
        <taxon>Dreissenoidea</taxon>
        <taxon>Dreissenidae</taxon>
        <taxon>Dreissena</taxon>
    </lineage>
</organism>
<protein>
    <submittedName>
        <fullName evidence="1">Uncharacterized protein</fullName>
    </submittedName>
</protein>
<name>A0A9D4E7E8_DREPO</name>
<gene>
    <name evidence="1" type="ORF">DPMN_176715</name>
</gene>
<comment type="caution">
    <text evidence="1">The sequence shown here is derived from an EMBL/GenBank/DDBJ whole genome shotgun (WGS) entry which is preliminary data.</text>
</comment>
<dbReference type="EMBL" id="JAIWYP010000009">
    <property type="protein sequence ID" value="KAH3775314.1"/>
    <property type="molecule type" value="Genomic_DNA"/>
</dbReference>
<sequence length="104" mass="11698">MQPLSCRREVLHGCHAFFTKSMNLCLRPLIMTFDPALPCQLHALQSPSRSSWSTNVSKETSHVDLRLSIGSTTMQVASKFYNYLSSLLHVGVLRTEIAPIYRSS</sequence>
<evidence type="ECO:0000313" key="1">
    <source>
        <dbReference type="EMBL" id="KAH3775314.1"/>
    </source>
</evidence>
<dbReference type="AlphaFoldDB" id="A0A9D4E7E8"/>
<accession>A0A9D4E7E8</accession>
<proteinExistence type="predicted"/>